<sequence length="472" mass="51315">MDSGDLLGHYEILEKLGQGGMGVVYKARDTKLDRPAALKVLPPALMKDEERRKRFIQEARAASAVNHPAIAQIYGIETIDHVPGVDGLGGEGLTFIAMEFVDGATVRQLIQRSELDVLSAIEVGIQVAGALQRAHEAGIVHRDIKSDNIMVTHDGHPKVLDFGLAKLVDPTDAGASDESVTELQTMVMRTGAMTQVGAVIGTVAYMSPEQARGLPADQRSDIFSFGIVLYEMATGTLPFQGESALDTMHAIAFGETRPLSDLRAGLPYSLQKVVNRCLEKDASKRFASMAEVESELREVKRELESGVTRSAPVLDRAMDKLRDLTGGRASREGVSNKGLVFLIVWSIILVTLIIIVIANNGGIGGVAPFLVIGAFVYRRFRTKRSRSIRKFSNKAKKDKAVRLISSDGDSILIVLDSAPAKTFLKLNSLLESTNGGLYSGEPLQLEFREGVDEEGMRELLTRPGLLYVRDAE</sequence>
<gene>
    <name evidence="10" type="ORF">KDA27_15510</name>
</gene>
<keyword evidence="4 7" id="KW-0547">Nucleotide-binding</keyword>
<dbReference type="InterPro" id="IPR017441">
    <property type="entry name" value="Protein_kinase_ATP_BS"/>
</dbReference>
<evidence type="ECO:0000256" key="5">
    <source>
        <dbReference type="ARBA" id="ARBA00022777"/>
    </source>
</evidence>
<feature type="transmembrane region" description="Helical" evidence="8">
    <location>
        <begin position="363"/>
        <end position="380"/>
    </location>
</feature>
<proteinExistence type="predicted"/>
<reference evidence="10" key="2">
    <citation type="journal article" date="2021" name="Microbiome">
        <title>Successional dynamics and alternative stable states in a saline activated sludge microbial community over 9 years.</title>
        <authorList>
            <person name="Wang Y."/>
            <person name="Ye J."/>
            <person name="Ju F."/>
            <person name="Liu L."/>
            <person name="Boyd J.A."/>
            <person name="Deng Y."/>
            <person name="Parks D.H."/>
            <person name="Jiang X."/>
            <person name="Yin X."/>
            <person name="Woodcroft B.J."/>
            <person name="Tyson G.W."/>
            <person name="Hugenholtz P."/>
            <person name="Polz M.F."/>
            <person name="Zhang T."/>
        </authorList>
    </citation>
    <scope>NUCLEOTIDE SEQUENCE</scope>
    <source>
        <strain evidence="10">HKST-UBA02</strain>
    </source>
</reference>
<dbReference type="Proteomes" id="UP000739538">
    <property type="component" value="Unassembled WGS sequence"/>
</dbReference>
<organism evidence="10 11">
    <name type="scientific">Eiseniibacteriota bacterium</name>
    <dbReference type="NCBI Taxonomy" id="2212470"/>
    <lineage>
        <taxon>Bacteria</taxon>
        <taxon>Candidatus Eiseniibacteriota</taxon>
    </lineage>
</organism>
<dbReference type="InterPro" id="IPR008271">
    <property type="entry name" value="Ser/Thr_kinase_AS"/>
</dbReference>
<evidence type="ECO:0000313" key="10">
    <source>
        <dbReference type="EMBL" id="MCA9757212.1"/>
    </source>
</evidence>
<dbReference type="FunFam" id="1.10.510.10:FF:000021">
    <property type="entry name" value="Serine/threonine protein kinase"/>
    <property type="match status" value="1"/>
</dbReference>
<evidence type="ECO:0000259" key="9">
    <source>
        <dbReference type="PROSITE" id="PS50011"/>
    </source>
</evidence>
<evidence type="ECO:0000256" key="8">
    <source>
        <dbReference type="SAM" id="Phobius"/>
    </source>
</evidence>
<evidence type="ECO:0000256" key="3">
    <source>
        <dbReference type="ARBA" id="ARBA00022679"/>
    </source>
</evidence>
<dbReference type="CDD" id="cd14014">
    <property type="entry name" value="STKc_PknB_like"/>
    <property type="match status" value="1"/>
</dbReference>
<evidence type="ECO:0000256" key="1">
    <source>
        <dbReference type="ARBA" id="ARBA00012513"/>
    </source>
</evidence>
<name>A0A956NEA5_UNCEI</name>
<keyword evidence="8" id="KW-0812">Transmembrane</keyword>
<feature type="binding site" evidence="7">
    <location>
        <position position="39"/>
    </location>
    <ligand>
        <name>ATP</name>
        <dbReference type="ChEBI" id="CHEBI:30616"/>
    </ligand>
</feature>
<keyword evidence="8" id="KW-1133">Transmembrane helix</keyword>
<dbReference type="Pfam" id="PF00069">
    <property type="entry name" value="Pkinase"/>
    <property type="match status" value="1"/>
</dbReference>
<dbReference type="PROSITE" id="PS00107">
    <property type="entry name" value="PROTEIN_KINASE_ATP"/>
    <property type="match status" value="1"/>
</dbReference>
<dbReference type="InterPro" id="IPR000719">
    <property type="entry name" value="Prot_kinase_dom"/>
</dbReference>
<feature type="transmembrane region" description="Helical" evidence="8">
    <location>
        <begin position="338"/>
        <end position="357"/>
    </location>
</feature>
<evidence type="ECO:0000256" key="4">
    <source>
        <dbReference type="ARBA" id="ARBA00022741"/>
    </source>
</evidence>
<keyword evidence="3" id="KW-0808">Transferase</keyword>
<reference evidence="10" key="1">
    <citation type="submission" date="2020-04" db="EMBL/GenBank/DDBJ databases">
        <authorList>
            <person name="Zhang T."/>
        </authorList>
    </citation>
    <scope>NUCLEOTIDE SEQUENCE</scope>
    <source>
        <strain evidence="10">HKST-UBA02</strain>
    </source>
</reference>
<dbReference type="PROSITE" id="PS50011">
    <property type="entry name" value="PROTEIN_KINASE_DOM"/>
    <property type="match status" value="1"/>
</dbReference>
<keyword evidence="2 10" id="KW-0723">Serine/threonine-protein kinase</keyword>
<feature type="domain" description="Protein kinase" evidence="9">
    <location>
        <begin position="10"/>
        <end position="297"/>
    </location>
</feature>
<dbReference type="SMART" id="SM00220">
    <property type="entry name" value="S_TKc"/>
    <property type="match status" value="1"/>
</dbReference>
<accession>A0A956NEA5</accession>
<protein>
    <recommendedName>
        <fullName evidence="1">non-specific serine/threonine protein kinase</fullName>
        <ecNumber evidence="1">2.7.11.1</ecNumber>
    </recommendedName>
</protein>
<dbReference type="SUPFAM" id="SSF56112">
    <property type="entry name" value="Protein kinase-like (PK-like)"/>
    <property type="match status" value="1"/>
</dbReference>
<dbReference type="GO" id="GO:0005524">
    <property type="term" value="F:ATP binding"/>
    <property type="evidence" value="ECO:0007669"/>
    <property type="project" value="UniProtKB-UniRule"/>
</dbReference>
<dbReference type="InterPro" id="IPR011009">
    <property type="entry name" value="Kinase-like_dom_sf"/>
</dbReference>
<comment type="caution">
    <text evidence="10">The sequence shown here is derived from an EMBL/GenBank/DDBJ whole genome shotgun (WGS) entry which is preliminary data.</text>
</comment>
<dbReference type="AlphaFoldDB" id="A0A956NEA5"/>
<dbReference type="PANTHER" id="PTHR43289:SF6">
    <property type="entry name" value="SERINE_THREONINE-PROTEIN KINASE NEKL-3"/>
    <property type="match status" value="1"/>
</dbReference>
<keyword evidence="8" id="KW-0472">Membrane</keyword>
<dbReference type="EMBL" id="JAGQHS010000087">
    <property type="protein sequence ID" value="MCA9757212.1"/>
    <property type="molecule type" value="Genomic_DNA"/>
</dbReference>
<dbReference type="Gene3D" id="3.30.200.20">
    <property type="entry name" value="Phosphorylase Kinase, domain 1"/>
    <property type="match status" value="1"/>
</dbReference>
<keyword evidence="6 7" id="KW-0067">ATP-binding</keyword>
<evidence type="ECO:0000256" key="7">
    <source>
        <dbReference type="PROSITE-ProRule" id="PRU10141"/>
    </source>
</evidence>
<dbReference type="Gene3D" id="1.10.510.10">
    <property type="entry name" value="Transferase(Phosphotransferase) domain 1"/>
    <property type="match status" value="1"/>
</dbReference>
<evidence type="ECO:0000256" key="2">
    <source>
        <dbReference type="ARBA" id="ARBA00022527"/>
    </source>
</evidence>
<evidence type="ECO:0000256" key="6">
    <source>
        <dbReference type="ARBA" id="ARBA00022840"/>
    </source>
</evidence>
<dbReference type="EC" id="2.7.11.1" evidence="1"/>
<dbReference type="PANTHER" id="PTHR43289">
    <property type="entry name" value="MITOGEN-ACTIVATED PROTEIN KINASE KINASE KINASE 20-RELATED"/>
    <property type="match status" value="1"/>
</dbReference>
<dbReference type="GO" id="GO:0004674">
    <property type="term" value="F:protein serine/threonine kinase activity"/>
    <property type="evidence" value="ECO:0007669"/>
    <property type="project" value="UniProtKB-KW"/>
</dbReference>
<dbReference type="PROSITE" id="PS00108">
    <property type="entry name" value="PROTEIN_KINASE_ST"/>
    <property type="match status" value="1"/>
</dbReference>
<evidence type="ECO:0000313" key="11">
    <source>
        <dbReference type="Proteomes" id="UP000739538"/>
    </source>
</evidence>
<keyword evidence="5 10" id="KW-0418">Kinase</keyword>